<gene>
    <name evidence="7" type="ORF">H0A36_13335</name>
</gene>
<keyword evidence="3" id="KW-0378">Hydrolase</keyword>
<keyword evidence="2" id="KW-0479">Metal-binding</keyword>
<evidence type="ECO:0000313" key="7">
    <source>
        <dbReference type="EMBL" id="NYZ66997.1"/>
    </source>
</evidence>
<dbReference type="GO" id="GO:0008270">
    <property type="term" value="F:zinc ion binding"/>
    <property type="evidence" value="ECO:0007669"/>
    <property type="project" value="TreeGrafter"/>
</dbReference>
<dbReference type="InterPro" id="IPR028090">
    <property type="entry name" value="JAB_dom_prok"/>
</dbReference>
<reference evidence="7 8" key="1">
    <citation type="submission" date="2020-07" db="EMBL/GenBank/DDBJ databases">
        <title>Endozoicomonas sp. nov., isolated from sediment.</title>
        <authorList>
            <person name="Gu T."/>
        </authorList>
    </citation>
    <scope>NUCLEOTIDE SEQUENCE [LARGE SCALE GENOMIC DNA]</scope>
    <source>
        <strain evidence="7 8">SM1973</strain>
    </source>
</reference>
<dbReference type="AlphaFoldDB" id="A0A853IBU6"/>
<dbReference type="GO" id="GO:0008235">
    <property type="term" value="F:metalloexopeptidase activity"/>
    <property type="evidence" value="ECO:0007669"/>
    <property type="project" value="TreeGrafter"/>
</dbReference>
<dbReference type="EMBL" id="JACCKB010000020">
    <property type="protein sequence ID" value="NYZ66997.1"/>
    <property type="molecule type" value="Genomic_DNA"/>
</dbReference>
<sequence>MSIKLTRQIMSAILTQAERTYPAKCFGFIVGKKEGGIATGSYYIACDEMDYIKKYPVSLTDSHTYNSIKNKAGAEGLTIVSMVHTHPDFTDEPSQLDCLYDCPGITHIIISLSHGKTVSCHAWQLTTDKQNFIQEQIVQ</sequence>
<dbReference type="Pfam" id="PF14464">
    <property type="entry name" value="Prok-JAB"/>
    <property type="match status" value="1"/>
</dbReference>
<dbReference type="PANTHER" id="PTHR34858:SF1">
    <property type="entry name" value="CYSO-CYSTEINE PEPTIDASE"/>
    <property type="match status" value="1"/>
</dbReference>
<evidence type="ECO:0000256" key="4">
    <source>
        <dbReference type="ARBA" id="ARBA00022833"/>
    </source>
</evidence>
<dbReference type="RefSeq" id="WP_180569023.1">
    <property type="nucleotide sequence ID" value="NZ_JACCKB010000020.1"/>
</dbReference>
<dbReference type="Gene3D" id="3.40.140.10">
    <property type="entry name" value="Cytidine Deaminase, domain 2"/>
    <property type="match status" value="1"/>
</dbReference>
<evidence type="ECO:0000256" key="1">
    <source>
        <dbReference type="ARBA" id="ARBA00022670"/>
    </source>
</evidence>
<evidence type="ECO:0000313" key="8">
    <source>
        <dbReference type="Proteomes" id="UP000569732"/>
    </source>
</evidence>
<organism evidence="7 8">
    <name type="scientific">Spartinivicinus marinus</name>
    <dbReference type="NCBI Taxonomy" id="2994442"/>
    <lineage>
        <taxon>Bacteria</taxon>
        <taxon>Pseudomonadati</taxon>
        <taxon>Pseudomonadota</taxon>
        <taxon>Gammaproteobacteria</taxon>
        <taxon>Oceanospirillales</taxon>
        <taxon>Zooshikellaceae</taxon>
        <taxon>Spartinivicinus</taxon>
    </lineage>
</organism>
<keyword evidence="1" id="KW-0645">Protease</keyword>
<evidence type="ECO:0000259" key="6">
    <source>
        <dbReference type="Pfam" id="PF14464"/>
    </source>
</evidence>
<keyword evidence="8" id="KW-1185">Reference proteome</keyword>
<evidence type="ECO:0000256" key="2">
    <source>
        <dbReference type="ARBA" id="ARBA00022723"/>
    </source>
</evidence>
<dbReference type="Proteomes" id="UP000569732">
    <property type="component" value="Unassembled WGS sequence"/>
</dbReference>
<dbReference type="PANTHER" id="PTHR34858">
    <property type="entry name" value="CYSO-CYSTEINE PEPTIDASE"/>
    <property type="match status" value="1"/>
</dbReference>
<evidence type="ECO:0000256" key="5">
    <source>
        <dbReference type="ARBA" id="ARBA00023049"/>
    </source>
</evidence>
<name>A0A853IBU6_9GAMM</name>
<accession>A0A853IBU6</accession>
<evidence type="ECO:0000256" key="3">
    <source>
        <dbReference type="ARBA" id="ARBA00022801"/>
    </source>
</evidence>
<dbReference type="InterPro" id="IPR051929">
    <property type="entry name" value="VirAsm_ModProt"/>
</dbReference>
<keyword evidence="4" id="KW-0862">Zinc</keyword>
<feature type="domain" description="JAB" evidence="6">
    <location>
        <begin position="7"/>
        <end position="125"/>
    </location>
</feature>
<dbReference type="GO" id="GO:0006508">
    <property type="term" value="P:proteolysis"/>
    <property type="evidence" value="ECO:0007669"/>
    <property type="project" value="UniProtKB-KW"/>
</dbReference>
<comment type="caution">
    <text evidence="7">The sequence shown here is derived from an EMBL/GenBank/DDBJ whole genome shotgun (WGS) entry which is preliminary data.</text>
</comment>
<dbReference type="SUPFAM" id="SSF102712">
    <property type="entry name" value="JAB1/MPN domain"/>
    <property type="match status" value="1"/>
</dbReference>
<keyword evidence="5" id="KW-0482">Metalloprotease</keyword>
<protein>
    <submittedName>
        <fullName evidence="7">Mov34/MPN/PAD-1 family protein</fullName>
    </submittedName>
</protein>
<proteinExistence type="predicted"/>